<evidence type="ECO:0000313" key="4">
    <source>
        <dbReference type="Proteomes" id="UP000030689"/>
    </source>
</evidence>
<sequence>MAKSNVSDNAPLSRFGVLVAQLESIVASASQKNPDPLLCFEILSDLISALDEEPKESILVWQRKCEDALYSLVTLGARRPVRHLASVAMAKIISKGDSISIYSRASSLQGFLSDGKRSDPQRVAGAAQCLGELYRHFGRKITSGLFETTVIVTKLVKFNEDFVRQEAFILLHNALEGCGGTAAATAYSEAYRLITRFSTLDKSFVVRIAAARCLKAFSNIGGPGLGTSEFDTLASYCVKGIEDSESSVRDAFAEALGSLLALGMHPEAQVQPRGKGPFPPAKKLEGGLQRHLIIPFTKAVGSRARNKRFGLALSWVFFLQAIRIKYLDPDSELQDYSLHVIDMLRGDSSIDAHALACVLYILRVGVIDQMMEPSQRSFSVFLGKQLQSSDASPSMKIVALRALSYTLKTLGEVPNEFREFFDDTVGAALSHFLDLVRVEAALTLRALAEVDPTCVGGLTSYAVTTVNALRESLSFEKGGKLMNDLASLHGQAATLAALVSISPGLSLGYPARLPRSVLEVSKKMLTESRRNITVSSSEKEAGWLLLSSLLNSMPKEEFGDQDFDILILWTDVFTGNPEQLIKQPTVLKSTLSVLSAAIDALTAFVRRFVSYDDGILLQPVLANLRSALSYVSAMANKRLPDVKTLVDILIIRILIAYQSIPDPLAYKSEHQQILQLCTAPYRDPSGFEESSCLKALLDKRDAWLGPWIPGRDCFEDELRYFQGGEDGLAPSVWESKVSSFPLPETVKKTLVNQMVVCFGIMFASQDSNGMLSLLLVIQQCMKAGKKQQWRTASLTNICAGLLAGLKALHTLRPQQLGTEVLSTGQAIFQSILTEGEICASQRRAACEGLGLLARLGNDIFTARMTRVLLGDLSGITDPNYGGSIALALGCIHHSAGGMALSTLVPATVSSVSSLAKSPVLGLKIWALHGLLLTIEAAGLSFVSHVQAALGLALDILLTEESGWIDLSQAIGRLINAIVAVLGPELSPGSILFSRCKSVIAEISSWQEIPTLLESVCFTQQLILFAPQAVSVHSHVKNLLLTLASRQPIIRRLSVSTLRHLIEKDPVSVIDEQIEGNLFQMLDEETDSEIGNLIRSTLTRLLYATCPSRPSRWMSICRNMALAASAGRSAETNSSENDPANTENLGNDDEDMVSNSSGKSLRANPDKDKTLRYRTRIFAAECLSLLPEAVGKDAAHFDLSLARKLASNRQSSGDWLVLQLQELISLAYQISTIQFENMRPIGVGLLGSILEKFKLVADPELPGHLLLEQYQAQLVSAVRTALDAYSGPVLLEAGLQLATKIMTSGIISSDQVAVKRIFSLLSRPLNEFNELYYPSFAEWVTSKIKIRLLAAHASLKCYIFTFLRKHHGEVPVEFEALLPLFSKSSDLLGRYWIQVLRGYSYVCVCQNLKRSYSFLDEIPSHTVSRRLQPCLEEAWPVILQALVLDAIPVNHSVEGFSDSSLISKHRMVTLEVADYQFLWGFAVLVLFQGMHPVSDTQVIPFGSSKIKYSRDSSIKESSFQGLKLYEIALPIFQSLCAERFFTSGFLSIDLCQEVLQVFSFSFHMDSSWDILAISVVQQISQNCPKEFFESEQFAYSTIELCLGYLFKILHRHNEISPDDDIWDSLLSPLFISIKTLVTRFELKYRLNSAPLAFLLSGYKCIRQVPTDAYLPKALEIVKSTNELMLELTRTSSQKPSTDATNFVADSSVPLRAIFGACLHMVDDLTKDCINGINLVDNKRSGLRKLLQLKLAFCLEQLFSLAKLAYEFDCPGDETDTNSICIAMLKSCHTSIATVVRDSNMQVQATALQVLKSLVQRYNNPEEKCFVIFFVGELSGDIVSLMQRALLKPMNKESVVIAGECLRLIMLLQTHSNVDELQKGFMRLFLESILVVFSKTSDGVSQEVLELRAVAVRLVSHLAQLSSSAVHFKDVLLSLPTTHRQQLQDIIRASVSQDSALPKPKALVPPMDIKLPAPVVATPEKAASSADIIKAETLSTVPTPSNQLSSVESGMQEENDEDNDDDDDDDDDWDTFQSFPASTNPEGSESKTESIAEEEPGLLGSFSFQDDKPLAKEADDQRLASDPASDTTGEDSVDKSKVVEEETVEPSLIEEALTTEKDKTSSEDHLVEMEEESVESKRSETENPEGSESKTESIAEEEPGFLGSLSFQDDESNEKIHSPLAEEADDQHLASDPASETTGEDFVDKIKVVEEETVEPSLIEEALTIEKDKTSSEDHFVGMKEESVESKSNEIENTGIGIKLPSPEADTPALDDTSDDLEPQQFQKSLEDDQYKSGNERVEAGVVVSDKTTAENKSEED</sequence>
<dbReference type="InterPro" id="IPR016024">
    <property type="entry name" value="ARM-type_fold"/>
</dbReference>
<reference evidence="3 4" key="1">
    <citation type="journal article" date="2013" name="Front. Plant Sci.">
        <title>The Reference Genome of the Halophytic Plant Eutrema salsugineum.</title>
        <authorList>
            <person name="Yang R."/>
            <person name="Jarvis D.E."/>
            <person name="Chen H."/>
            <person name="Beilstein M.A."/>
            <person name="Grimwood J."/>
            <person name="Jenkins J."/>
            <person name="Shu S."/>
            <person name="Prochnik S."/>
            <person name="Xin M."/>
            <person name="Ma C."/>
            <person name="Schmutz J."/>
            <person name="Wing R.A."/>
            <person name="Mitchell-Olds T."/>
            <person name="Schumaker K.S."/>
            <person name="Wang X."/>
        </authorList>
    </citation>
    <scope>NUCLEOTIDE SEQUENCE [LARGE SCALE GENOMIC DNA]</scope>
</reference>
<evidence type="ECO:0000256" key="2">
    <source>
        <dbReference type="SAM" id="MobiDB-lite"/>
    </source>
</evidence>
<feature type="compositionally biased region" description="Basic and acidic residues" evidence="2">
    <location>
        <begin position="2283"/>
        <end position="2297"/>
    </location>
</feature>
<dbReference type="Proteomes" id="UP000030689">
    <property type="component" value="Unassembled WGS sequence"/>
</dbReference>
<dbReference type="InterPro" id="IPR046837">
    <property type="entry name" value="Laa1/Sip1/HEATR5-like_HEAT"/>
</dbReference>
<feature type="compositionally biased region" description="Basic and acidic residues" evidence="2">
    <location>
        <begin position="2224"/>
        <end position="2248"/>
    </location>
</feature>
<dbReference type="GO" id="GO:0010364">
    <property type="term" value="P:regulation of ethylene biosynthetic process"/>
    <property type="evidence" value="ECO:0007669"/>
    <property type="project" value="EnsemblPlants"/>
</dbReference>
<dbReference type="PANTHER" id="PTHR46975:SF2">
    <property type="entry name" value="PROTEIN SWEETIE"/>
    <property type="match status" value="1"/>
</dbReference>
<dbReference type="PANTHER" id="PTHR46975">
    <property type="entry name" value="PROTEIN SWEETIE"/>
    <property type="match status" value="1"/>
</dbReference>
<dbReference type="OMA" id="YPQVIQE"/>
<accession>V4JTV4</accession>
<dbReference type="Pfam" id="PF20210">
    <property type="entry name" value="Laa1_Sip1_HTR5"/>
    <property type="match status" value="1"/>
</dbReference>
<feature type="region of interest" description="Disordered" evidence="2">
    <location>
        <begin position="1127"/>
        <end position="1164"/>
    </location>
</feature>
<feature type="compositionally biased region" description="Basic and acidic residues" evidence="2">
    <location>
        <begin position="2063"/>
        <end position="2077"/>
    </location>
</feature>
<name>V4JTV4_EUTSA</name>
<dbReference type="Gramene" id="ESQ28765">
    <property type="protein sequence ID" value="ESQ28765"/>
    <property type="gene ID" value="EUTSA_v10017993mg"/>
</dbReference>
<dbReference type="KEGG" id="eus:EUTSA_v10017993mg"/>
<feature type="compositionally biased region" description="Acidic residues" evidence="2">
    <location>
        <begin position="2009"/>
        <end position="2028"/>
    </location>
</feature>
<dbReference type="STRING" id="72664.V4JTV4"/>
<gene>
    <name evidence="3" type="ORF">EUTSA_v10017993mg</name>
</gene>
<evidence type="ECO:0000256" key="1">
    <source>
        <dbReference type="ARBA" id="ARBA00008304"/>
    </source>
</evidence>
<dbReference type="GO" id="GO:0005991">
    <property type="term" value="P:trehalose metabolic process"/>
    <property type="evidence" value="ECO:0007669"/>
    <property type="project" value="EnsemblPlants"/>
</dbReference>
<feature type="compositionally biased region" description="Basic and acidic residues" evidence="2">
    <location>
        <begin position="2306"/>
        <end position="2315"/>
    </location>
</feature>
<keyword evidence="4" id="KW-1185">Reference proteome</keyword>
<feature type="region of interest" description="Disordered" evidence="2">
    <location>
        <begin position="2224"/>
        <end position="2315"/>
    </location>
</feature>
<dbReference type="Gene3D" id="1.25.10.10">
    <property type="entry name" value="Leucine-rich Repeat Variant"/>
    <property type="match status" value="1"/>
</dbReference>
<dbReference type="InterPro" id="IPR044218">
    <property type="entry name" value="SWEETIE"/>
</dbReference>
<dbReference type="FunFam" id="1.25.10.10:FF:001170">
    <property type="entry name" value="Protein SWEETIE"/>
    <property type="match status" value="1"/>
</dbReference>
<evidence type="ECO:0008006" key="5">
    <source>
        <dbReference type="Google" id="ProtNLM"/>
    </source>
</evidence>
<feature type="compositionally biased region" description="Basic and acidic residues" evidence="2">
    <location>
        <begin position="2112"/>
        <end position="2151"/>
    </location>
</feature>
<dbReference type="InterPro" id="IPR011989">
    <property type="entry name" value="ARM-like"/>
</dbReference>
<dbReference type="GO" id="GO:0005982">
    <property type="term" value="P:starch metabolic process"/>
    <property type="evidence" value="ECO:0007669"/>
    <property type="project" value="EnsemblPlants"/>
</dbReference>
<dbReference type="OrthoDB" id="192608at2759"/>
<feature type="compositionally biased region" description="Polar residues" evidence="2">
    <location>
        <begin position="2029"/>
        <end position="2041"/>
    </location>
</feature>
<feature type="compositionally biased region" description="Polar residues" evidence="2">
    <location>
        <begin position="1991"/>
        <end position="2007"/>
    </location>
</feature>
<comment type="similarity">
    <text evidence="1">Belongs to the HEATR5 family.</text>
</comment>
<organism evidence="3 4">
    <name type="scientific">Eutrema salsugineum</name>
    <name type="common">Saltwater cress</name>
    <name type="synonym">Sisymbrium salsugineum</name>
    <dbReference type="NCBI Taxonomy" id="72664"/>
    <lineage>
        <taxon>Eukaryota</taxon>
        <taxon>Viridiplantae</taxon>
        <taxon>Streptophyta</taxon>
        <taxon>Embryophyta</taxon>
        <taxon>Tracheophyta</taxon>
        <taxon>Spermatophyta</taxon>
        <taxon>Magnoliopsida</taxon>
        <taxon>eudicotyledons</taxon>
        <taxon>Gunneridae</taxon>
        <taxon>Pentapetalae</taxon>
        <taxon>rosids</taxon>
        <taxon>malvids</taxon>
        <taxon>Brassicales</taxon>
        <taxon>Brassicaceae</taxon>
        <taxon>Eutremeae</taxon>
        <taxon>Eutrema</taxon>
    </lineage>
</organism>
<evidence type="ECO:0000313" key="3">
    <source>
        <dbReference type="EMBL" id="ESQ28765.1"/>
    </source>
</evidence>
<protein>
    <recommendedName>
        <fullName evidence="5">Protein SWEETIE</fullName>
    </recommendedName>
</protein>
<feature type="compositionally biased region" description="Polar residues" evidence="2">
    <location>
        <begin position="1129"/>
        <end position="1144"/>
    </location>
</feature>
<dbReference type="EMBL" id="KI517953">
    <property type="protein sequence ID" value="ESQ28765.1"/>
    <property type="molecule type" value="Genomic_DNA"/>
</dbReference>
<dbReference type="GO" id="GO:1900055">
    <property type="term" value="P:regulation of leaf senescence"/>
    <property type="evidence" value="ECO:0007669"/>
    <property type="project" value="EnsemblPlants"/>
</dbReference>
<feature type="region of interest" description="Disordered" evidence="2">
    <location>
        <begin position="1991"/>
        <end position="2201"/>
    </location>
</feature>
<dbReference type="eggNOG" id="KOG1822">
    <property type="taxonomic scope" value="Eukaryota"/>
</dbReference>
<proteinExistence type="inferred from homology"/>
<dbReference type="SUPFAM" id="SSF48371">
    <property type="entry name" value="ARM repeat"/>
    <property type="match status" value="3"/>
</dbReference>